<proteinExistence type="predicted"/>
<feature type="transmembrane region" description="Helical" evidence="5">
    <location>
        <begin position="486"/>
        <end position="504"/>
    </location>
</feature>
<evidence type="ECO:0000256" key="4">
    <source>
        <dbReference type="ARBA" id="ARBA00023136"/>
    </source>
</evidence>
<sequence length="733" mass="82768">MLLWLWLALCPFGVNSLSYDYYDEFDFGDDDGNGFVEDLLPTFSNEQKQAISKNRASDSHRPSHCKGVCLQEETDDDYGLHIWGNTSVGFRRFVSCNYDMNADYMTYAQRDCLLDEYGRGVWSNAVNYSECSKTPLVVLQEEWSQLRPLLNFRIWVTGGFEMALANFDQHLSIAVTPHANETFLVFKIAYYVINAYSQLHSQISFHELIDLLGFLLDANFVPAIKKQPELAFYVNTIVNKLPQIAMRYGPADSWLGTQTKTLTYCSGNIGNTSQTINVDTGTTIYVQPCVDCSYQYSALVINSDVIAEIKNTLRREPEVPSNLGVDYFDKRMYYITAHNFQGNTSESHPQVVTSYTDTKLRDPRCVWDLEENANWQIWPAEVAPCVLTESENKLATCQCNGTGYFGIAHTLISDQLYYLSQEDSTTPAISQIHHTPENDILKEYSYKYDQWVIGTTLQSISLLCLLSTVCLLIFARRLRGSRSAMILLNLCASIIGVEVVVFAAELTTDSRLGCTLSNILRYYFIMVSLLWNATEAHSLRVQMFSESETRFMVVAAVLSWGLPMLAIGAVLAVDVSAFDGLYVDCTFRCIMKYEVVLYAHVVPIACIALHNWAAFGFVSRLLCLPRELTDFSDDLRCEDGGLSCRRVSGGYALLALLAFPWGFSAFVALDVSKVNQHLKQSEALYQIIFLSGVVLQSIFIFAFYNLELRVLKKQQLSSRSSHTEVSKVLAKKF</sequence>
<feature type="chain" id="PRO_5008789166" description="G-protein coupled receptors family 2 profile 2 domain-containing protein" evidence="6">
    <location>
        <begin position="17"/>
        <end position="733"/>
    </location>
</feature>
<accession>R7VIK6</accession>
<evidence type="ECO:0000256" key="5">
    <source>
        <dbReference type="SAM" id="Phobius"/>
    </source>
</evidence>
<dbReference type="InterPro" id="IPR017981">
    <property type="entry name" value="GPCR_2-like_7TM"/>
</dbReference>
<evidence type="ECO:0000256" key="2">
    <source>
        <dbReference type="ARBA" id="ARBA00022692"/>
    </source>
</evidence>
<name>R7VIK6_CAPTE</name>
<feature type="transmembrane region" description="Helical" evidence="5">
    <location>
        <begin position="551"/>
        <end position="575"/>
    </location>
</feature>
<evidence type="ECO:0000313" key="9">
    <source>
        <dbReference type="EnsemblMetazoa" id="CapteP227623"/>
    </source>
</evidence>
<evidence type="ECO:0000313" key="8">
    <source>
        <dbReference type="EMBL" id="ELU18382.1"/>
    </source>
</evidence>
<feature type="transmembrane region" description="Helical" evidence="5">
    <location>
        <begin position="683"/>
        <end position="706"/>
    </location>
</feature>
<feature type="transmembrane region" description="Helical" evidence="5">
    <location>
        <begin position="451"/>
        <end position="474"/>
    </location>
</feature>
<evidence type="ECO:0000313" key="10">
    <source>
        <dbReference type="Proteomes" id="UP000014760"/>
    </source>
</evidence>
<organism evidence="8">
    <name type="scientific">Capitella teleta</name>
    <name type="common">Polychaete worm</name>
    <dbReference type="NCBI Taxonomy" id="283909"/>
    <lineage>
        <taxon>Eukaryota</taxon>
        <taxon>Metazoa</taxon>
        <taxon>Spiralia</taxon>
        <taxon>Lophotrochozoa</taxon>
        <taxon>Annelida</taxon>
        <taxon>Polychaeta</taxon>
        <taxon>Sedentaria</taxon>
        <taxon>Scolecida</taxon>
        <taxon>Capitellidae</taxon>
        <taxon>Capitella</taxon>
    </lineage>
</organism>
<dbReference type="EMBL" id="KB291945">
    <property type="protein sequence ID" value="ELU18382.1"/>
    <property type="molecule type" value="Genomic_DNA"/>
</dbReference>
<reference evidence="9" key="3">
    <citation type="submission" date="2015-06" db="UniProtKB">
        <authorList>
            <consortium name="EnsemblMetazoa"/>
        </authorList>
    </citation>
    <scope>IDENTIFICATION</scope>
</reference>
<dbReference type="Gene3D" id="1.20.1070.10">
    <property type="entry name" value="Rhodopsin 7-helix transmembrane proteins"/>
    <property type="match status" value="1"/>
</dbReference>
<dbReference type="OrthoDB" id="5961629at2759"/>
<keyword evidence="2 5" id="KW-0812">Transmembrane</keyword>
<dbReference type="AlphaFoldDB" id="R7VIK6"/>
<keyword evidence="3 5" id="KW-1133">Transmembrane helix</keyword>
<evidence type="ECO:0000256" key="6">
    <source>
        <dbReference type="SAM" id="SignalP"/>
    </source>
</evidence>
<comment type="subcellular location">
    <subcellularLocation>
        <location evidence="1">Membrane</location>
        <topology evidence="1">Multi-pass membrane protein</topology>
    </subcellularLocation>
</comment>
<reference evidence="8 10" key="2">
    <citation type="journal article" date="2013" name="Nature">
        <title>Insights into bilaterian evolution from three spiralian genomes.</title>
        <authorList>
            <person name="Simakov O."/>
            <person name="Marletaz F."/>
            <person name="Cho S.J."/>
            <person name="Edsinger-Gonzales E."/>
            <person name="Havlak P."/>
            <person name="Hellsten U."/>
            <person name="Kuo D.H."/>
            <person name="Larsson T."/>
            <person name="Lv J."/>
            <person name="Arendt D."/>
            <person name="Savage R."/>
            <person name="Osoegawa K."/>
            <person name="de Jong P."/>
            <person name="Grimwood J."/>
            <person name="Chapman J.A."/>
            <person name="Shapiro H."/>
            <person name="Aerts A."/>
            <person name="Otillar R.P."/>
            <person name="Terry A.Y."/>
            <person name="Boore J.L."/>
            <person name="Grigoriev I.V."/>
            <person name="Lindberg D.R."/>
            <person name="Seaver E.C."/>
            <person name="Weisblat D.A."/>
            <person name="Putnam N.H."/>
            <person name="Rokhsar D.S."/>
        </authorList>
    </citation>
    <scope>NUCLEOTIDE SEQUENCE</scope>
    <source>
        <strain evidence="8 10">I ESC-2004</strain>
    </source>
</reference>
<dbReference type="HOGENOM" id="CLU_378231_0_0_1"/>
<dbReference type="Proteomes" id="UP000014760">
    <property type="component" value="Unassembled WGS sequence"/>
</dbReference>
<feature type="domain" description="G-protein coupled receptors family 2 profile 2" evidence="7">
    <location>
        <begin position="450"/>
        <end position="708"/>
    </location>
</feature>
<feature type="transmembrane region" description="Helical" evidence="5">
    <location>
        <begin position="651"/>
        <end position="671"/>
    </location>
</feature>
<evidence type="ECO:0000256" key="3">
    <source>
        <dbReference type="ARBA" id="ARBA00022989"/>
    </source>
</evidence>
<dbReference type="PROSITE" id="PS50261">
    <property type="entry name" value="G_PROTEIN_RECEP_F2_4"/>
    <property type="match status" value="1"/>
</dbReference>
<evidence type="ECO:0000256" key="1">
    <source>
        <dbReference type="ARBA" id="ARBA00004141"/>
    </source>
</evidence>
<reference evidence="10" key="1">
    <citation type="submission" date="2012-12" db="EMBL/GenBank/DDBJ databases">
        <authorList>
            <person name="Hellsten U."/>
            <person name="Grimwood J."/>
            <person name="Chapman J.A."/>
            <person name="Shapiro H."/>
            <person name="Aerts A."/>
            <person name="Otillar R.P."/>
            <person name="Terry A.Y."/>
            <person name="Boore J.L."/>
            <person name="Simakov O."/>
            <person name="Marletaz F."/>
            <person name="Cho S.-J."/>
            <person name="Edsinger-Gonzales E."/>
            <person name="Havlak P."/>
            <person name="Kuo D.-H."/>
            <person name="Larsson T."/>
            <person name="Lv J."/>
            <person name="Arendt D."/>
            <person name="Savage R."/>
            <person name="Osoegawa K."/>
            <person name="de Jong P."/>
            <person name="Lindberg D.R."/>
            <person name="Seaver E.C."/>
            <person name="Weisblat D.A."/>
            <person name="Putnam N.H."/>
            <person name="Grigoriev I.V."/>
            <person name="Rokhsar D.S."/>
        </authorList>
    </citation>
    <scope>NUCLEOTIDE SEQUENCE</scope>
    <source>
        <strain evidence="10">I ESC-2004</strain>
    </source>
</reference>
<dbReference type="EMBL" id="AMQN01003796">
    <property type="status" value="NOT_ANNOTATED_CDS"/>
    <property type="molecule type" value="Genomic_DNA"/>
</dbReference>
<feature type="signal peptide" evidence="6">
    <location>
        <begin position="1"/>
        <end position="16"/>
    </location>
</feature>
<dbReference type="PANTHER" id="PTHR45692:SF1">
    <property type="entry name" value="G-PROTEIN COUPLED RECEPTORS FAMILY 2 PROFILE 2 DOMAIN-CONTAINING PROTEIN"/>
    <property type="match status" value="1"/>
</dbReference>
<keyword evidence="10" id="KW-1185">Reference proteome</keyword>
<protein>
    <recommendedName>
        <fullName evidence="7">G-protein coupled receptors family 2 profile 2 domain-containing protein</fullName>
    </recommendedName>
</protein>
<dbReference type="InterPro" id="IPR000832">
    <property type="entry name" value="GPCR_2_secretin-like"/>
</dbReference>
<feature type="transmembrane region" description="Helical" evidence="5">
    <location>
        <begin position="595"/>
        <end position="618"/>
    </location>
</feature>
<dbReference type="Pfam" id="PF00002">
    <property type="entry name" value="7tm_2"/>
    <property type="match status" value="1"/>
</dbReference>
<keyword evidence="4 5" id="KW-0472">Membrane</keyword>
<gene>
    <name evidence="8" type="ORF">CAPTEDRAFT_227623</name>
</gene>
<evidence type="ECO:0000259" key="7">
    <source>
        <dbReference type="PROSITE" id="PS50261"/>
    </source>
</evidence>
<keyword evidence="6" id="KW-0732">Signal</keyword>
<dbReference type="GO" id="GO:0004930">
    <property type="term" value="F:G protein-coupled receptor activity"/>
    <property type="evidence" value="ECO:0007669"/>
    <property type="project" value="InterPro"/>
</dbReference>
<dbReference type="GO" id="GO:0007166">
    <property type="term" value="P:cell surface receptor signaling pathway"/>
    <property type="evidence" value="ECO:0007669"/>
    <property type="project" value="InterPro"/>
</dbReference>
<dbReference type="EnsemblMetazoa" id="CapteT227623">
    <property type="protein sequence ID" value="CapteP227623"/>
    <property type="gene ID" value="CapteG227623"/>
</dbReference>
<dbReference type="PANTHER" id="PTHR45692">
    <property type="entry name" value="G_PROTEIN_RECEP_F2_4 DOMAIN-CONTAINING PROTEIN"/>
    <property type="match status" value="1"/>
</dbReference>
<dbReference type="GO" id="GO:0016020">
    <property type="term" value="C:membrane"/>
    <property type="evidence" value="ECO:0007669"/>
    <property type="project" value="UniProtKB-SubCell"/>
</dbReference>